<dbReference type="EMBL" id="BMAT01011361">
    <property type="protein sequence ID" value="GFR71243.1"/>
    <property type="molecule type" value="Genomic_DNA"/>
</dbReference>
<name>A0AAV4FCW9_9GAST</name>
<evidence type="ECO:0000313" key="2">
    <source>
        <dbReference type="Proteomes" id="UP000762676"/>
    </source>
</evidence>
<gene>
    <name evidence="1" type="ORF">ElyMa_005674200</name>
</gene>
<reference evidence="1 2" key="1">
    <citation type="journal article" date="2021" name="Elife">
        <title>Chloroplast acquisition without the gene transfer in kleptoplastic sea slugs, Plakobranchus ocellatus.</title>
        <authorList>
            <person name="Maeda T."/>
            <person name="Takahashi S."/>
            <person name="Yoshida T."/>
            <person name="Shimamura S."/>
            <person name="Takaki Y."/>
            <person name="Nagai Y."/>
            <person name="Toyoda A."/>
            <person name="Suzuki Y."/>
            <person name="Arimoto A."/>
            <person name="Ishii H."/>
            <person name="Satoh N."/>
            <person name="Nishiyama T."/>
            <person name="Hasebe M."/>
            <person name="Maruyama T."/>
            <person name="Minagawa J."/>
            <person name="Obokata J."/>
            <person name="Shigenobu S."/>
        </authorList>
    </citation>
    <scope>NUCLEOTIDE SEQUENCE [LARGE SCALE GENOMIC DNA]</scope>
</reference>
<protein>
    <submittedName>
        <fullName evidence="1">Uncharacterized protein</fullName>
    </submittedName>
</protein>
<organism evidence="1 2">
    <name type="scientific">Elysia marginata</name>
    <dbReference type="NCBI Taxonomy" id="1093978"/>
    <lineage>
        <taxon>Eukaryota</taxon>
        <taxon>Metazoa</taxon>
        <taxon>Spiralia</taxon>
        <taxon>Lophotrochozoa</taxon>
        <taxon>Mollusca</taxon>
        <taxon>Gastropoda</taxon>
        <taxon>Heterobranchia</taxon>
        <taxon>Euthyneura</taxon>
        <taxon>Panpulmonata</taxon>
        <taxon>Sacoglossa</taxon>
        <taxon>Placobranchoidea</taxon>
        <taxon>Plakobranchidae</taxon>
        <taxon>Elysia</taxon>
    </lineage>
</organism>
<dbReference type="AlphaFoldDB" id="A0AAV4FCW9"/>
<comment type="caution">
    <text evidence="1">The sequence shown here is derived from an EMBL/GenBank/DDBJ whole genome shotgun (WGS) entry which is preliminary data.</text>
</comment>
<sequence length="105" mass="11866">MADGLTRRLKQSSAAVRSTLPMCFITSYVTVLDAQGLSYDGQITCVFNRQIVGSECLGFSRPNHKELASKKSLFDFSSLRLNHAIDCMDKLYHFLWFPCNSSCFK</sequence>
<proteinExistence type="predicted"/>
<keyword evidence="2" id="KW-1185">Reference proteome</keyword>
<dbReference type="Proteomes" id="UP000762676">
    <property type="component" value="Unassembled WGS sequence"/>
</dbReference>
<accession>A0AAV4FCW9</accession>
<evidence type="ECO:0000313" key="1">
    <source>
        <dbReference type="EMBL" id="GFR71243.1"/>
    </source>
</evidence>